<dbReference type="SUPFAM" id="SSF88713">
    <property type="entry name" value="Glycoside hydrolase/deacetylase"/>
    <property type="match status" value="1"/>
</dbReference>
<dbReference type="InterPro" id="IPR050248">
    <property type="entry name" value="Polysacc_deacetylase_ArnD"/>
</dbReference>
<dbReference type="Proteomes" id="UP001057291">
    <property type="component" value="Unassembled WGS sequence"/>
</dbReference>
<organism evidence="2 3">
    <name type="scientific">Collibacillus ludicampi</name>
    <dbReference type="NCBI Taxonomy" id="2771369"/>
    <lineage>
        <taxon>Bacteria</taxon>
        <taxon>Bacillati</taxon>
        <taxon>Bacillota</taxon>
        <taxon>Bacilli</taxon>
        <taxon>Bacillales</taxon>
        <taxon>Alicyclobacillaceae</taxon>
        <taxon>Collibacillus</taxon>
    </lineage>
</organism>
<comment type="caution">
    <text evidence="2">The sequence shown here is derived from an EMBL/GenBank/DDBJ whole genome shotgun (WGS) entry which is preliminary data.</text>
</comment>
<dbReference type="CDD" id="cd10917">
    <property type="entry name" value="CE4_NodB_like_6s_7s"/>
    <property type="match status" value="1"/>
</dbReference>
<dbReference type="Pfam" id="PF01522">
    <property type="entry name" value="Polysacc_deac_1"/>
    <property type="match status" value="1"/>
</dbReference>
<sequence length="250" mass="28748">MDPYQDVTYQEWMRQQVPPHAHGPERHEERHPHLVHVDWASRFPNEVILHGPPRREVAFTFDDGPDDIWTPRILDVLKQYDVKATFMCVGRRIQQHPQVLLRMIREGHIVGNHTWNHPNLTKITLAEARLQIIRTSDEINRIAGVRPRLFRPPYGALNADVIRELITLDYKIIFWNVDSLDWAKLTAPQVAANILAHTRPGSIILQHSAGGVGESLEDTVQAIPYVVETLRQGGYRIVTVPQMLNISAYH</sequence>
<evidence type="ECO:0000313" key="3">
    <source>
        <dbReference type="Proteomes" id="UP001057291"/>
    </source>
</evidence>
<feature type="domain" description="NodB homology" evidence="1">
    <location>
        <begin position="55"/>
        <end position="238"/>
    </location>
</feature>
<dbReference type="PANTHER" id="PTHR10587">
    <property type="entry name" value="GLYCOSYL TRANSFERASE-RELATED"/>
    <property type="match status" value="1"/>
</dbReference>
<protein>
    <recommendedName>
        <fullName evidence="1">NodB homology domain-containing protein</fullName>
    </recommendedName>
</protein>
<dbReference type="PROSITE" id="PS51677">
    <property type="entry name" value="NODB"/>
    <property type="match status" value="1"/>
</dbReference>
<dbReference type="InterPro" id="IPR011330">
    <property type="entry name" value="Glyco_hydro/deAcase_b/a-brl"/>
</dbReference>
<keyword evidence="3" id="KW-1185">Reference proteome</keyword>
<proteinExistence type="predicted"/>
<evidence type="ECO:0000259" key="1">
    <source>
        <dbReference type="PROSITE" id="PS51677"/>
    </source>
</evidence>
<name>A0AAV4LA57_9BACL</name>
<dbReference type="AlphaFoldDB" id="A0AAV4LA57"/>
<dbReference type="EMBL" id="BOQE01000001">
    <property type="protein sequence ID" value="GIM44695.1"/>
    <property type="molecule type" value="Genomic_DNA"/>
</dbReference>
<dbReference type="GO" id="GO:0005975">
    <property type="term" value="P:carbohydrate metabolic process"/>
    <property type="evidence" value="ECO:0007669"/>
    <property type="project" value="InterPro"/>
</dbReference>
<reference evidence="2" key="1">
    <citation type="journal article" date="2023" name="Int. J. Syst. Evol. Microbiol.">
        <title>Collibacillus ludicampi gen. nov., sp. nov., a new soil bacterium of the family Alicyclobacillaceae.</title>
        <authorList>
            <person name="Jojima T."/>
            <person name="Ioku Y."/>
            <person name="Fukuta Y."/>
            <person name="Shirasaka N."/>
            <person name="Matsumura Y."/>
            <person name="Mori M."/>
        </authorList>
    </citation>
    <scope>NUCLEOTIDE SEQUENCE</scope>
    <source>
        <strain evidence="2">TP075</strain>
    </source>
</reference>
<dbReference type="InterPro" id="IPR002509">
    <property type="entry name" value="NODB_dom"/>
</dbReference>
<dbReference type="GO" id="GO:0016810">
    <property type="term" value="F:hydrolase activity, acting on carbon-nitrogen (but not peptide) bonds"/>
    <property type="evidence" value="ECO:0007669"/>
    <property type="project" value="InterPro"/>
</dbReference>
<accession>A0AAV4LA57</accession>
<gene>
    <name evidence="2" type="ORF">DNHGIG_02440</name>
</gene>
<dbReference type="Gene3D" id="3.20.20.370">
    <property type="entry name" value="Glycoside hydrolase/deacetylase"/>
    <property type="match status" value="1"/>
</dbReference>
<evidence type="ECO:0000313" key="2">
    <source>
        <dbReference type="EMBL" id="GIM44695.1"/>
    </source>
</evidence>